<dbReference type="AlphaFoldDB" id="A0A9N9J0C6"/>
<reference evidence="1" key="1">
    <citation type="submission" date="2021-06" db="EMBL/GenBank/DDBJ databases">
        <authorList>
            <person name="Kallberg Y."/>
            <person name="Tangrot J."/>
            <person name="Rosling A."/>
        </authorList>
    </citation>
    <scope>NUCLEOTIDE SEQUENCE</scope>
    <source>
        <strain evidence="1">UK204</strain>
    </source>
</reference>
<accession>A0A9N9J0C6</accession>
<protein>
    <submittedName>
        <fullName evidence="1">6940_t:CDS:1</fullName>
    </submittedName>
</protein>
<evidence type="ECO:0000313" key="2">
    <source>
        <dbReference type="Proteomes" id="UP000789570"/>
    </source>
</evidence>
<gene>
    <name evidence="1" type="ORF">FCALED_LOCUS16800</name>
</gene>
<name>A0A9N9J0C6_9GLOM</name>
<keyword evidence="2" id="KW-1185">Reference proteome</keyword>
<comment type="caution">
    <text evidence="1">The sequence shown here is derived from an EMBL/GenBank/DDBJ whole genome shotgun (WGS) entry which is preliminary data.</text>
</comment>
<proteinExistence type="predicted"/>
<organism evidence="1 2">
    <name type="scientific">Funneliformis caledonium</name>
    <dbReference type="NCBI Taxonomy" id="1117310"/>
    <lineage>
        <taxon>Eukaryota</taxon>
        <taxon>Fungi</taxon>
        <taxon>Fungi incertae sedis</taxon>
        <taxon>Mucoromycota</taxon>
        <taxon>Glomeromycotina</taxon>
        <taxon>Glomeromycetes</taxon>
        <taxon>Glomerales</taxon>
        <taxon>Glomeraceae</taxon>
        <taxon>Funneliformis</taxon>
    </lineage>
</organism>
<feature type="non-terminal residue" evidence="1">
    <location>
        <position position="80"/>
    </location>
</feature>
<dbReference type="EMBL" id="CAJVPQ010021684">
    <property type="protein sequence ID" value="CAG8758969.1"/>
    <property type="molecule type" value="Genomic_DNA"/>
</dbReference>
<sequence length="80" mass="9498">ARNLNYATVFHLFKNIARLYLDNEKLMLECLRLIVEEYNNSGLIYRVHKKISQLYSHCSISQIWFRIRSDAFLTDNSSAK</sequence>
<evidence type="ECO:0000313" key="1">
    <source>
        <dbReference type="EMBL" id="CAG8758969.1"/>
    </source>
</evidence>
<dbReference type="Proteomes" id="UP000789570">
    <property type="component" value="Unassembled WGS sequence"/>
</dbReference>